<evidence type="ECO:0000313" key="4">
    <source>
        <dbReference type="Proteomes" id="UP000024635"/>
    </source>
</evidence>
<feature type="signal peptide" evidence="1">
    <location>
        <begin position="1"/>
        <end position="19"/>
    </location>
</feature>
<comment type="caution">
    <text evidence="3">The sequence shown here is derived from an EMBL/GenBank/DDBJ whole genome shotgun (WGS) entry which is preliminary data.</text>
</comment>
<feature type="domain" description="SCP" evidence="2">
    <location>
        <begin position="38"/>
        <end position="189"/>
    </location>
</feature>
<organism evidence="3 4">
    <name type="scientific">Ancylostoma ceylanicum</name>
    <dbReference type="NCBI Taxonomy" id="53326"/>
    <lineage>
        <taxon>Eukaryota</taxon>
        <taxon>Metazoa</taxon>
        <taxon>Ecdysozoa</taxon>
        <taxon>Nematoda</taxon>
        <taxon>Chromadorea</taxon>
        <taxon>Rhabditida</taxon>
        <taxon>Rhabditina</taxon>
        <taxon>Rhabditomorpha</taxon>
        <taxon>Strongyloidea</taxon>
        <taxon>Ancylostomatidae</taxon>
        <taxon>Ancylostomatinae</taxon>
        <taxon>Ancylostoma</taxon>
    </lineage>
</organism>
<sequence>MASLLLLALTVSILPSALSQEFEEVPYCKDGGKALMEDVIAHTIRPINSARYMVERGLQWNGPTTQKVTFLPKSKKMAEVVWNCKLEKDAMTLLGNKCPETAPRAPAGHTHLFFKRDGFEDLSYVSAISAWLDQINKFPLMPAAITGTTVTNQGDPKTSNYVNLIRQGITAIGCAQATCTVNGVVKYRAYCLINRPYLTKGQVVYQKA</sequence>
<keyword evidence="1" id="KW-0732">Signal</keyword>
<feature type="chain" id="PRO_5001491914" description="SCP domain-containing protein" evidence="1">
    <location>
        <begin position="20"/>
        <end position="208"/>
    </location>
</feature>
<dbReference type="Gene3D" id="3.40.33.10">
    <property type="entry name" value="CAP"/>
    <property type="match status" value="1"/>
</dbReference>
<dbReference type="SUPFAM" id="SSF55797">
    <property type="entry name" value="PR-1-like"/>
    <property type="match status" value="1"/>
</dbReference>
<evidence type="ECO:0000313" key="3">
    <source>
        <dbReference type="EMBL" id="EYC40495.1"/>
    </source>
</evidence>
<dbReference type="Proteomes" id="UP000024635">
    <property type="component" value="Unassembled WGS sequence"/>
</dbReference>
<protein>
    <recommendedName>
        <fullName evidence="2">SCP domain-containing protein</fullName>
    </recommendedName>
</protein>
<evidence type="ECO:0000259" key="2">
    <source>
        <dbReference type="SMART" id="SM00198"/>
    </source>
</evidence>
<dbReference type="EMBL" id="JARK01000210">
    <property type="protein sequence ID" value="EYC40495.1"/>
    <property type="molecule type" value="Genomic_DNA"/>
</dbReference>
<dbReference type="CDD" id="cd05380">
    <property type="entry name" value="CAP_euk"/>
    <property type="match status" value="1"/>
</dbReference>
<gene>
    <name evidence="3" type="primary">Acey_s0610.g628</name>
    <name evidence="3" type="synonym">ASP-s0610.g628</name>
    <name evidence="3" type="ORF">Y032_0610g628</name>
</gene>
<name>A0A016WLI7_9BILA</name>
<reference evidence="4" key="1">
    <citation type="journal article" date="2015" name="Nat. Genet.">
        <title>The genome and transcriptome of the zoonotic hookworm Ancylostoma ceylanicum identify infection-specific gene families.</title>
        <authorList>
            <person name="Schwarz E.M."/>
            <person name="Hu Y."/>
            <person name="Antoshechkin I."/>
            <person name="Miller M.M."/>
            <person name="Sternberg P.W."/>
            <person name="Aroian R.V."/>
        </authorList>
    </citation>
    <scope>NUCLEOTIDE SEQUENCE</scope>
    <source>
        <strain evidence="4">HY135</strain>
    </source>
</reference>
<dbReference type="Pfam" id="PF00188">
    <property type="entry name" value="CAP"/>
    <property type="match status" value="1"/>
</dbReference>
<proteinExistence type="predicted"/>
<dbReference type="OrthoDB" id="5904285at2759"/>
<dbReference type="SMART" id="SM00198">
    <property type="entry name" value="SCP"/>
    <property type="match status" value="1"/>
</dbReference>
<accession>A0A016WLI7</accession>
<dbReference type="AlphaFoldDB" id="A0A016WLI7"/>
<dbReference type="InterPro" id="IPR014044">
    <property type="entry name" value="CAP_dom"/>
</dbReference>
<keyword evidence="4" id="KW-1185">Reference proteome</keyword>
<evidence type="ECO:0000256" key="1">
    <source>
        <dbReference type="SAM" id="SignalP"/>
    </source>
</evidence>
<dbReference type="InterPro" id="IPR035940">
    <property type="entry name" value="CAP_sf"/>
</dbReference>